<proteinExistence type="predicted"/>
<protein>
    <submittedName>
        <fullName evidence="1">Uncharacterized protein</fullName>
    </submittedName>
</protein>
<comment type="caution">
    <text evidence="1">The sequence shown here is derived from an EMBL/GenBank/DDBJ whole genome shotgun (WGS) entry which is preliminary data.</text>
</comment>
<dbReference type="Proteomes" id="UP000275530">
    <property type="component" value="Unassembled WGS sequence"/>
</dbReference>
<accession>A0A6M7TPQ0</accession>
<keyword evidence="2" id="KW-1185">Reference proteome</keyword>
<gene>
    <name evidence="1" type="ORF">D3242_01310</name>
</gene>
<evidence type="ECO:0000313" key="2">
    <source>
        <dbReference type="Proteomes" id="UP000275530"/>
    </source>
</evidence>
<dbReference type="AlphaFoldDB" id="A0A6M7TPQ0"/>
<evidence type="ECO:0000313" key="1">
    <source>
        <dbReference type="EMBL" id="RJT37914.1"/>
    </source>
</evidence>
<dbReference type="RefSeq" id="WP_064983137.1">
    <property type="nucleotide sequence ID" value="NZ_CP033507.1"/>
</dbReference>
<sequence length="161" mass="18047">MVYGCDGPWWKHRKGLPDFHGLKICWASNGLEGFPDIRRVKIAASGGNRYLDDLQMKIGTVGAGGNSGFQALNLAVQFGAKRILLVGFDMTDRNGIHWYGRNTWHGANNPNESNFRRWIEAFDKAAPVLSAMGVQVINTFQGSAMRCFPRRSIEDMLAEWQ</sequence>
<name>A0A6M7TPQ0_9HYPH</name>
<organism evidence="1 2">
    <name type="scientific">Mesorhizobium jarvisii</name>
    <dbReference type="NCBI Taxonomy" id="1777867"/>
    <lineage>
        <taxon>Bacteria</taxon>
        <taxon>Pseudomonadati</taxon>
        <taxon>Pseudomonadota</taxon>
        <taxon>Alphaproteobacteria</taxon>
        <taxon>Hyphomicrobiales</taxon>
        <taxon>Phyllobacteriaceae</taxon>
        <taxon>Mesorhizobium</taxon>
    </lineage>
</organism>
<reference evidence="1 2" key="1">
    <citation type="submission" date="2018-09" db="EMBL/GenBank/DDBJ databases">
        <title>Mesorhizobium carmichaelinearum sp. nov. isolated from Carmichaelinea spp. root nodules in New Zealand.</title>
        <authorList>
            <person name="De Meyer S.E."/>
        </authorList>
    </citation>
    <scope>NUCLEOTIDE SEQUENCE [LARGE SCALE GENOMIC DNA]</scope>
    <source>
        <strain evidence="1 2">LMG 28313</strain>
    </source>
</reference>
<dbReference type="EMBL" id="QZXA01000001">
    <property type="protein sequence ID" value="RJT37914.1"/>
    <property type="molecule type" value="Genomic_DNA"/>
</dbReference>